<accession>A0A7S2GLM3</accession>
<gene>
    <name evidence="1" type="ORF">CBRE1094_LOCUS18870</name>
</gene>
<evidence type="ECO:0000313" key="1">
    <source>
        <dbReference type="EMBL" id="CAD9458849.1"/>
    </source>
</evidence>
<proteinExistence type="predicted"/>
<reference evidence="1" key="1">
    <citation type="submission" date="2021-01" db="EMBL/GenBank/DDBJ databases">
        <authorList>
            <person name="Corre E."/>
            <person name="Pelletier E."/>
            <person name="Niang G."/>
            <person name="Scheremetjew M."/>
            <person name="Finn R."/>
            <person name="Kale V."/>
            <person name="Holt S."/>
            <person name="Cochrane G."/>
            <person name="Meng A."/>
            <person name="Brown T."/>
            <person name="Cohen L."/>
        </authorList>
    </citation>
    <scope>NUCLEOTIDE SEQUENCE</scope>
    <source>
        <strain evidence="1">UTEX LB 985</strain>
    </source>
</reference>
<dbReference type="EMBL" id="HBGU01034527">
    <property type="protein sequence ID" value="CAD9458849.1"/>
    <property type="molecule type" value="Transcribed_RNA"/>
</dbReference>
<organism evidence="1">
    <name type="scientific">Haptolina brevifila</name>
    <dbReference type="NCBI Taxonomy" id="156173"/>
    <lineage>
        <taxon>Eukaryota</taxon>
        <taxon>Haptista</taxon>
        <taxon>Haptophyta</taxon>
        <taxon>Prymnesiophyceae</taxon>
        <taxon>Prymnesiales</taxon>
        <taxon>Prymnesiaceae</taxon>
        <taxon>Haptolina</taxon>
    </lineage>
</organism>
<sequence>MAKAIYLLAWSCATKRWVFAGVLRFTIDLVQLAVVDAFNKFRRLVGLHCTSTTRCTTRWSGPSTPPSTLCCSGLGSSGSGLSSRVPSSELEHSESRAADCRVDANASHGSSASSADAPAAAEERLERGMMVGRGQLLRSHGHSHDMSSREPKAALHAALLGFSNAPAAASTAWTSEVCRSR</sequence>
<name>A0A7S2GLM3_9EUKA</name>
<dbReference type="AlphaFoldDB" id="A0A7S2GLM3"/>
<protein>
    <submittedName>
        <fullName evidence="1">Uncharacterized protein</fullName>
    </submittedName>
</protein>